<reference evidence="11" key="1">
    <citation type="journal article" date="2020" name="Nature">
        <title>Giant virus diversity and host interactions through global metagenomics.</title>
        <authorList>
            <person name="Schulz F."/>
            <person name="Roux S."/>
            <person name="Paez-Espino D."/>
            <person name="Jungbluth S."/>
            <person name="Walsh D.A."/>
            <person name="Denef V.J."/>
            <person name="McMahon K.D."/>
            <person name="Konstantinidis K.T."/>
            <person name="Eloe-Fadrosh E.A."/>
            <person name="Kyrpides N.C."/>
            <person name="Woyke T."/>
        </authorList>
    </citation>
    <scope>NUCLEOTIDE SEQUENCE</scope>
    <source>
        <strain evidence="11">GVMAG-M-3300023174-130</strain>
    </source>
</reference>
<feature type="domain" description="Glutamine amidotransferase type-2" evidence="10">
    <location>
        <begin position="2"/>
        <end position="200"/>
    </location>
</feature>
<dbReference type="CDD" id="cd01991">
    <property type="entry name" value="Asn_synthase_B_C"/>
    <property type="match status" value="1"/>
</dbReference>
<evidence type="ECO:0000256" key="9">
    <source>
        <dbReference type="ARBA" id="ARBA00048741"/>
    </source>
</evidence>
<dbReference type="InterPro" id="IPR050795">
    <property type="entry name" value="Asn_Synthetase"/>
</dbReference>
<evidence type="ECO:0000256" key="2">
    <source>
        <dbReference type="ARBA" id="ARBA00012737"/>
    </source>
</evidence>
<dbReference type="GO" id="GO:0005829">
    <property type="term" value="C:cytosol"/>
    <property type="evidence" value="ECO:0007669"/>
    <property type="project" value="TreeGrafter"/>
</dbReference>
<accession>A0A6C0D8C0</accession>
<evidence type="ECO:0000256" key="6">
    <source>
        <dbReference type="ARBA" id="ARBA00022840"/>
    </source>
</evidence>
<dbReference type="EMBL" id="MN739550">
    <property type="protein sequence ID" value="QHT12757.1"/>
    <property type="molecule type" value="Genomic_DNA"/>
</dbReference>
<dbReference type="GO" id="GO:0006529">
    <property type="term" value="P:asparagine biosynthetic process"/>
    <property type="evidence" value="ECO:0007669"/>
    <property type="project" value="UniProtKB-KW"/>
</dbReference>
<sequence>MCGIFCILNGEKNNEQFYKEQFIKGVNRGPEDSKFISFHNVFLGFHRLAINGIDKISNQPFNINNIILICNGEIYNYKYLYELMGVTPTTNSDCEVIIHLYLKYGMEQTLQMLDGVFAFVLYDLRLETKQGTNLDNFIYFARDPYGVRPLYLLKSDYTIGCASELKCLNEFLKVDKNSDCPKNFTIEQFQPGTFTSYKLDSLACSKWKIIKENQRYFTPSFPYNVNYYNSYMDSTIETEKYETNIVKYLCDAVKKRCLNTERPIACLLSGGLDSSLVTALVNHFYKMEYGLDKKIETYSIGLKDSEDLKYAKIVANYLGTNHTEIILTEKEMFTSIPEVIYAIESYDTTSIRASIGNYLLGKYISKNSDAKVIFNGDGSDELSGGYLYMKNCPDCIEFDCETRRLLKDIHLFDVLRSDKCISSHGLEPRTPFLDKTFVNYYLSIPQKHRFESNKTIEKFLIRNSFTYANFQDVYGKQILPDEILWRKKEAFSDGVSSKGRSLYVILQEFISTILKLENYYEENIIDKYPIGIETEKMYYKNLFDSYYPHCDKVVPYFWMPRYSNASDPSARTLDLYDKNDTHSENKNNTMNVNPMYYYVA</sequence>
<dbReference type="Pfam" id="PF13537">
    <property type="entry name" value="GATase_7"/>
    <property type="match status" value="1"/>
</dbReference>
<name>A0A6C0D8C0_9ZZZZ</name>
<dbReference type="GO" id="GO:0004066">
    <property type="term" value="F:asparagine synthase (glutamine-hydrolyzing) activity"/>
    <property type="evidence" value="ECO:0007669"/>
    <property type="project" value="UniProtKB-EC"/>
</dbReference>
<evidence type="ECO:0000256" key="7">
    <source>
        <dbReference type="ARBA" id="ARBA00022888"/>
    </source>
</evidence>
<dbReference type="InterPro" id="IPR014729">
    <property type="entry name" value="Rossmann-like_a/b/a_fold"/>
</dbReference>
<keyword evidence="7" id="KW-0061">Asparagine biosynthesis</keyword>
<dbReference type="SUPFAM" id="SSF56235">
    <property type="entry name" value="N-terminal nucleophile aminohydrolases (Ntn hydrolases)"/>
    <property type="match status" value="1"/>
</dbReference>
<evidence type="ECO:0000256" key="8">
    <source>
        <dbReference type="ARBA" id="ARBA00030234"/>
    </source>
</evidence>
<dbReference type="InterPro" id="IPR001962">
    <property type="entry name" value="Asn_synthase"/>
</dbReference>
<comment type="catalytic activity">
    <reaction evidence="9">
        <text>L-aspartate + L-glutamine + ATP + H2O = L-asparagine + L-glutamate + AMP + diphosphate + H(+)</text>
        <dbReference type="Rhea" id="RHEA:12228"/>
        <dbReference type="ChEBI" id="CHEBI:15377"/>
        <dbReference type="ChEBI" id="CHEBI:15378"/>
        <dbReference type="ChEBI" id="CHEBI:29985"/>
        <dbReference type="ChEBI" id="CHEBI:29991"/>
        <dbReference type="ChEBI" id="CHEBI:30616"/>
        <dbReference type="ChEBI" id="CHEBI:33019"/>
        <dbReference type="ChEBI" id="CHEBI:58048"/>
        <dbReference type="ChEBI" id="CHEBI:58359"/>
        <dbReference type="ChEBI" id="CHEBI:456215"/>
        <dbReference type="EC" id="6.3.5.4"/>
    </reaction>
</comment>
<evidence type="ECO:0000256" key="5">
    <source>
        <dbReference type="ARBA" id="ARBA00022741"/>
    </source>
</evidence>
<protein>
    <recommendedName>
        <fullName evidence="2">asparagine synthase (glutamine-hydrolyzing)</fullName>
        <ecNumber evidence="2">6.3.5.4</ecNumber>
    </recommendedName>
    <alternativeName>
        <fullName evidence="8">Glutamine-dependent asparagine synthetase</fullName>
    </alternativeName>
</protein>
<evidence type="ECO:0000256" key="1">
    <source>
        <dbReference type="ARBA" id="ARBA00005187"/>
    </source>
</evidence>
<dbReference type="InterPro" id="IPR017932">
    <property type="entry name" value="GATase_2_dom"/>
</dbReference>
<dbReference type="Gene3D" id="3.60.20.10">
    <property type="entry name" value="Glutamine Phosphoribosylpyrophosphate, subunit 1, domain 1"/>
    <property type="match status" value="1"/>
</dbReference>
<dbReference type="PROSITE" id="PS51278">
    <property type="entry name" value="GATASE_TYPE_2"/>
    <property type="match status" value="1"/>
</dbReference>
<dbReference type="NCBIfam" id="TIGR01536">
    <property type="entry name" value="asn_synth_AEB"/>
    <property type="match status" value="1"/>
</dbReference>
<evidence type="ECO:0000256" key="3">
    <source>
        <dbReference type="ARBA" id="ARBA00022598"/>
    </source>
</evidence>
<dbReference type="PANTHER" id="PTHR11772">
    <property type="entry name" value="ASPARAGINE SYNTHETASE"/>
    <property type="match status" value="1"/>
</dbReference>
<dbReference type="GO" id="GO:0005524">
    <property type="term" value="F:ATP binding"/>
    <property type="evidence" value="ECO:0007669"/>
    <property type="project" value="UniProtKB-KW"/>
</dbReference>
<dbReference type="EC" id="6.3.5.4" evidence="2"/>
<organism evidence="11">
    <name type="scientific">viral metagenome</name>
    <dbReference type="NCBI Taxonomy" id="1070528"/>
    <lineage>
        <taxon>unclassified sequences</taxon>
        <taxon>metagenomes</taxon>
        <taxon>organismal metagenomes</taxon>
    </lineage>
</organism>
<dbReference type="SUPFAM" id="SSF52402">
    <property type="entry name" value="Adenine nucleotide alpha hydrolases-like"/>
    <property type="match status" value="1"/>
</dbReference>
<dbReference type="Pfam" id="PF00733">
    <property type="entry name" value="Asn_synthase"/>
    <property type="match status" value="2"/>
</dbReference>
<dbReference type="PANTHER" id="PTHR11772:SF23">
    <property type="entry name" value="ASPARAGINE SYNTHETASE [GLUTAMINE-HYDROLYZING]"/>
    <property type="match status" value="1"/>
</dbReference>
<dbReference type="InterPro" id="IPR029055">
    <property type="entry name" value="Ntn_hydrolases_N"/>
</dbReference>
<evidence type="ECO:0000259" key="10">
    <source>
        <dbReference type="PROSITE" id="PS51278"/>
    </source>
</evidence>
<keyword evidence="5" id="KW-0547">Nucleotide-binding</keyword>
<dbReference type="Gene3D" id="3.40.50.620">
    <property type="entry name" value="HUPs"/>
    <property type="match status" value="1"/>
</dbReference>
<dbReference type="PIRSF" id="PIRSF001589">
    <property type="entry name" value="Asn_synthetase_glu-h"/>
    <property type="match status" value="1"/>
</dbReference>
<proteinExistence type="predicted"/>
<keyword evidence="3" id="KW-0436">Ligase</keyword>
<dbReference type="AlphaFoldDB" id="A0A6C0D8C0"/>
<keyword evidence="4" id="KW-0028">Amino-acid biosynthesis</keyword>
<evidence type="ECO:0000313" key="11">
    <source>
        <dbReference type="EMBL" id="QHT12757.1"/>
    </source>
</evidence>
<keyword evidence="6" id="KW-0067">ATP-binding</keyword>
<evidence type="ECO:0000256" key="4">
    <source>
        <dbReference type="ARBA" id="ARBA00022605"/>
    </source>
</evidence>
<comment type="pathway">
    <text evidence="1">Amino-acid biosynthesis; L-asparagine biosynthesis; L-asparagine from L-aspartate (L-Gln route): step 1/1.</text>
</comment>
<dbReference type="InterPro" id="IPR006426">
    <property type="entry name" value="Asn_synth_AEB"/>
</dbReference>